<dbReference type="KEGG" id="och:CES85_0429"/>
<reference evidence="2 3" key="1">
    <citation type="submission" date="2017-07" db="EMBL/GenBank/DDBJ databases">
        <title>Phylogenetic study on the rhizospheric bacterium Ochrobactrum sp. A44.</title>
        <authorList>
            <person name="Krzyzanowska D.M."/>
            <person name="Ossowicki A."/>
            <person name="Rajewska M."/>
            <person name="Maciag T."/>
            <person name="Kaczynski Z."/>
            <person name="Czerwicka M."/>
            <person name="Jafra S."/>
        </authorList>
    </citation>
    <scope>NUCLEOTIDE SEQUENCE [LARGE SCALE GENOMIC DNA]</scope>
    <source>
        <strain evidence="2 3">A44</strain>
    </source>
</reference>
<dbReference type="AlphaFoldDB" id="A0A248ULY0"/>
<dbReference type="InterPro" id="IPR042047">
    <property type="entry name" value="SleB_dom1"/>
</dbReference>
<dbReference type="GO" id="GO:0016787">
    <property type="term" value="F:hydrolase activity"/>
    <property type="evidence" value="ECO:0007669"/>
    <property type="project" value="UniProtKB-KW"/>
</dbReference>
<dbReference type="InterPro" id="IPR011105">
    <property type="entry name" value="Cell_wall_hydrolase_SleB"/>
</dbReference>
<dbReference type="EMBL" id="CP022604">
    <property type="protein sequence ID" value="ASV87550.1"/>
    <property type="molecule type" value="Genomic_DNA"/>
</dbReference>
<proteinExistence type="predicted"/>
<dbReference type="OrthoDB" id="9785345at2"/>
<dbReference type="Proteomes" id="UP000215256">
    <property type="component" value="Chromosome 1"/>
</dbReference>
<sequence>MRLGSIRALFGRSKAVAEPVWHYPVTGYCPEDGRYYAVRAKPRQVARKPHRFVPLMLAAITYLFNSNAIAFQDMASLVPTADVAGHRWTAFVAKAPVGSLHQAEMPFVDATTVTGSIATTGIQVPGIGRVALSGGQKTAKLGVDDPNPDENRINRADKTDRIVSVKPKAPARAFNAGSMFEKISMITAPREKIDARMAFSKSSIEGKEVEIAMAFHAVKPPKPKQDMPVQLAKLINNNEPDVLALGYAPSKPDYGKTSPFESILTPEADAGRFVPPISDQDHAWAATPLPAESFGSKEQKCLAEAVYYEARGENVKGQVAVAQVVLNRVRNPAYPGTICDVVYQNRNWLNACQFSFACDGQKHRVTEMPQWRMAQQVAKTVTAGQIWLPEVGSSTHYHATYVSPFWAPTMKKMTKIGLHVFYRTYGGGWS</sequence>
<evidence type="ECO:0000313" key="2">
    <source>
        <dbReference type="EMBL" id="ASV87550.1"/>
    </source>
</evidence>
<dbReference type="Gene3D" id="1.10.10.2520">
    <property type="entry name" value="Cell wall hydrolase SleB, domain 1"/>
    <property type="match status" value="1"/>
</dbReference>
<evidence type="ECO:0000313" key="3">
    <source>
        <dbReference type="Proteomes" id="UP000215256"/>
    </source>
</evidence>
<gene>
    <name evidence="2" type="ORF">CES85_0429</name>
</gene>
<dbReference type="RefSeq" id="WP_095446111.1">
    <property type="nucleotide sequence ID" value="NZ_CP022604.1"/>
</dbReference>
<protein>
    <submittedName>
        <fullName evidence="2">Cell Wall Hydrolase family protein</fullName>
    </submittedName>
</protein>
<keyword evidence="2" id="KW-0378">Hydrolase</keyword>
<dbReference type="Pfam" id="PF07486">
    <property type="entry name" value="Hydrolase_2"/>
    <property type="match status" value="1"/>
</dbReference>
<feature type="domain" description="Cell wall hydrolase SleB" evidence="1">
    <location>
        <begin position="312"/>
        <end position="422"/>
    </location>
</feature>
<accession>A0A248ULY0</accession>
<organism evidence="2 3">
    <name type="scientific">Ochrobactrum quorumnocens</name>
    <dbReference type="NCBI Taxonomy" id="271865"/>
    <lineage>
        <taxon>Bacteria</taxon>
        <taxon>Pseudomonadati</taxon>
        <taxon>Pseudomonadota</taxon>
        <taxon>Alphaproteobacteria</taxon>
        <taxon>Hyphomicrobiales</taxon>
        <taxon>Brucellaceae</taxon>
        <taxon>Brucella/Ochrobactrum group</taxon>
        <taxon>Ochrobactrum</taxon>
    </lineage>
</organism>
<evidence type="ECO:0000259" key="1">
    <source>
        <dbReference type="Pfam" id="PF07486"/>
    </source>
</evidence>
<name>A0A248ULY0_9HYPH</name>